<accession>A0A0F5FT79</accession>
<feature type="domain" description="HTH lacI-type" evidence="5">
    <location>
        <begin position="1"/>
        <end position="53"/>
    </location>
</feature>
<dbReference type="SUPFAM" id="SSF53822">
    <property type="entry name" value="Periplasmic binding protein-like I"/>
    <property type="match status" value="1"/>
</dbReference>
<dbReference type="CDD" id="cd06288">
    <property type="entry name" value="PBP1_sucrose_transcription_regulator"/>
    <property type="match status" value="1"/>
</dbReference>
<evidence type="ECO:0000256" key="3">
    <source>
        <dbReference type="ARBA" id="ARBA00023125"/>
    </source>
</evidence>
<evidence type="ECO:0000256" key="2">
    <source>
        <dbReference type="ARBA" id="ARBA00023015"/>
    </source>
</evidence>
<keyword evidence="4" id="KW-0804">Transcription</keyword>
<dbReference type="PATRIC" id="fig|443610.3.peg.397"/>
<dbReference type="PANTHER" id="PTHR30146">
    <property type="entry name" value="LACI-RELATED TRANSCRIPTIONAL REPRESSOR"/>
    <property type="match status" value="1"/>
</dbReference>
<evidence type="ECO:0000256" key="4">
    <source>
        <dbReference type="ARBA" id="ARBA00023163"/>
    </source>
</evidence>
<dbReference type="Pfam" id="PF00356">
    <property type="entry name" value="LacI"/>
    <property type="match status" value="1"/>
</dbReference>
<dbReference type="Gene3D" id="3.40.50.2300">
    <property type="match status" value="2"/>
</dbReference>
<dbReference type="InterPro" id="IPR028082">
    <property type="entry name" value="Peripla_BP_I"/>
</dbReference>
<keyword evidence="2" id="KW-0805">Transcription regulation</keyword>
<evidence type="ECO:0000313" key="7">
    <source>
        <dbReference type="Proteomes" id="UP000033632"/>
    </source>
</evidence>
<proteinExistence type="predicted"/>
<sequence>MRDVARAAGVSIGTVSKALNNAGSLKQETRERVTEAARSLGFRPNDLAQALHRGQSFTVGLISNDSFGRFTMPILEGLESVLYEERIAVFMCNATDDPERERQHIEQLMGKRVDGLVFTARRADKRPNLGVDLAGLPTVFVFSQSDDPHSFCLLPDDEGGAYLGAAHLITNGRRRIAHVTGPERFEAVQLRRDGCRKALADAGVPIRSNWFLSGEWSESWGRQAVDILFDDPDDVPDGILAGNDQIARGILDALRDRGIDVPGAVGVVGFDNWGVMAEAARPTLTSIDMNLNALGQEAGRRILAMIGGKRFSGVERLPCTLVVRESCGAKSKTTA</sequence>
<reference evidence="6 7" key="1">
    <citation type="submission" date="2015-03" db="EMBL/GenBank/DDBJ databases">
        <authorList>
            <person name="Hassan Y.I."/>
            <person name="Lepp D."/>
            <person name="Li X.-Z."/>
            <person name="Zhou T."/>
        </authorList>
    </citation>
    <scope>NUCLEOTIDE SEQUENCE [LARGE SCALE GENOMIC DNA]</scope>
    <source>
        <strain evidence="6 7">BD-c194</strain>
    </source>
</reference>
<dbReference type="InterPro" id="IPR046335">
    <property type="entry name" value="LacI/GalR-like_sensor"/>
</dbReference>
<dbReference type="GO" id="GO:0000976">
    <property type="term" value="F:transcription cis-regulatory region binding"/>
    <property type="evidence" value="ECO:0007669"/>
    <property type="project" value="TreeGrafter"/>
</dbReference>
<dbReference type="PANTHER" id="PTHR30146:SF148">
    <property type="entry name" value="HTH-TYPE TRANSCRIPTIONAL REPRESSOR PURR-RELATED"/>
    <property type="match status" value="1"/>
</dbReference>
<organism evidence="6 7">
    <name type="scientific">Devosia geojensis</name>
    <dbReference type="NCBI Taxonomy" id="443610"/>
    <lineage>
        <taxon>Bacteria</taxon>
        <taxon>Pseudomonadati</taxon>
        <taxon>Pseudomonadota</taxon>
        <taxon>Alphaproteobacteria</taxon>
        <taxon>Hyphomicrobiales</taxon>
        <taxon>Devosiaceae</taxon>
        <taxon>Devosia</taxon>
    </lineage>
</organism>
<dbReference type="InterPro" id="IPR010982">
    <property type="entry name" value="Lambda_DNA-bd_dom_sf"/>
</dbReference>
<dbReference type="InterPro" id="IPR000843">
    <property type="entry name" value="HTH_LacI"/>
</dbReference>
<evidence type="ECO:0000256" key="1">
    <source>
        <dbReference type="ARBA" id="ARBA00022491"/>
    </source>
</evidence>
<dbReference type="Proteomes" id="UP000033632">
    <property type="component" value="Unassembled WGS sequence"/>
</dbReference>
<protein>
    <submittedName>
        <fullName evidence="6">LacI family transcriptional regulator</fullName>
    </submittedName>
</protein>
<dbReference type="Pfam" id="PF13377">
    <property type="entry name" value="Peripla_BP_3"/>
    <property type="match status" value="1"/>
</dbReference>
<keyword evidence="3" id="KW-0238">DNA-binding</keyword>
<dbReference type="SMART" id="SM00354">
    <property type="entry name" value="HTH_LACI"/>
    <property type="match status" value="1"/>
</dbReference>
<dbReference type="GO" id="GO:0003700">
    <property type="term" value="F:DNA-binding transcription factor activity"/>
    <property type="evidence" value="ECO:0007669"/>
    <property type="project" value="TreeGrafter"/>
</dbReference>
<dbReference type="PROSITE" id="PS50932">
    <property type="entry name" value="HTH_LACI_2"/>
    <property type="match status" value="1"/>
</dbReference>
<keyword evidence="1" id="KW-0678">Repressor</keyword>
<evidence type="ECO:0000259" key="5">
    <source>
        <dbReference type="PROSITE" id="PS50932"/>
    </source>
</evidence>
<dbReference type="AlphaFoldDB" id="A0A0F5FT79"/>
<dbReference type="PROSITE" id="PS00356">
    <property type="entry name" value="HTH_LACI_1"/>
    <property type="match status" value="1"/>
</dbReference>
<keyword evidence="7" id="KW-1185">Reference proteome</keyword>
<dbReference type="CDD" id="cd01392">
    <property type="entry name" value="HTH_LacI"/>
    <property type="match status" value="1"/>
</dbReference>
<name>A0A0F5FT79_9HYPH</name>
<dbReference type="SUPFAM" id="SSF47413">
    <property type="entry name" value="lambda repressor-like DNA-binding domains"/>
    <property type="match status" value="1"/>
</dbReference>
<gene>
    <name evidence="6" type="ORF">VE25_10965</name>
</gene>
<dbReference type="EMBL" id="JZEX01000108">
    <property type="protein sequence ID" value="KKB11790.1"/>
    <property type="molecule type" value="Genomic_DNA"/>
</dbReference>
<evidence type="ECO:0000313" key="6">
    <source>
        <dbReference type="EMBL" id="KKB11790.1"/>
    </source>
</evidence>
<dbReference type="STRING" id="443610.VE25_10965"/>
<dbReference type="Gene3D" id="1.10.260.40">
    <property type="entry name" value="lambda repressor-like DNA-binding domains"/>
    <property type="match status" value="1"/>
</dbReference>
<comment type="caution">
    <text evidence="6">The sequence shown here is derived from an EMBL/GenBank/DDBJ whole genome shotgun (WGS) entry which is preliminary data.</text>
</comment>